<evidence type="ECO:0000313" key="1">
    <source>
        <dbReference type="EMBL" id="KAF2625704.1"/>
    </source>
</evidence>
<keyword evidence="2" id="KW-1185">Reference proteome</keyword>
<protein>
    <submittedName>
        <fullName evidence="1">Uncharacterized protein</fullName>
    </submittedName>
</protein>
<dbReference type="Proteomes" id="UP000799754">
    <property type="component" value="Unassembled WGS sequence"/>
</dbReference>
<accession>A0ACB6RXP8</accession>
<dbReference type="EMBL" id="MU006724">
    <property type="protein sequence ID" value="KAF2625704.1"/>
    <property type="molecule type" value="Genomic_DNA"/>
</dbReference>
<proteinExistence type="predicted"/>
<evidence type="ECO:0000313" key="2">
    <source>
        <dbReference type="Proteomes" id="UP000799754"/>
    </source>
</evidence>
<sequence>MLLLSAVSRKEVEKERKSWVLKGESARSLDEEGIDAPALLPLSIDGLRPQLHVCIAVYQRCDHREHQDQNHVPKCQSQQTQAHNAPDLDLTVFTYLRCQIHRGVWTIGLSIHHACWPTNRRLLAPCCGVTLQPCMRSEHEQTLWDEPAGWLLFNKFLLLVGRLMLLRFGTNTTMSALVPATMTCERCSNLLTRPATSKE</sequence>
<name>A0ACB6RXP8_9PLEO</name>
<comment type="caution">
    <text evidence="1">The sequence shown here is derived from an EMBL/GenBank/DDBJ whole genome shotgun (WGS) entry which is preliminary data.</text>
</comment>
<gene>
    <name evidence="1" type="ORF">BU25DRAFT_109487</name>
</gene>
<reference evidence="1" key="1">
    <citation type="journal article" date="2020" name="Stud. Mycol.">
        <title>101 Dothideomycetes genomes: a test case for predicting lifestyles and emergence of pathogens.</title>
        <authorList>
            <person name="Haridas S."/>
            <person name="Albert R."/>
            <person name="Binder M."/>
            <person name="Bloem J."/>
            <person name="Labutti K."/>
            <person name="Salamov A."/>
            <person name="Andreopoulos B."/>
            <person name="Baker S."/>
            <person name="Barry K."/>
            <person name="Bills G."/>
            <person name="Bluhm B."/>
            <person name="Cannon C."/>
            <person name="Castanera R."/>
            <person name="Culley D."/>
            <person name="Daum C."/>
            <person name="Ezra D."/>
            <person name="Gonzalez J."/>
            <person name="Henrissat B."/>
            <person name="Kuo A."/>
            <person name="Liang C."/>
            <person name="Lipzen A."/>
            <person name="Lutzoni F."/>
            <person name="Magnuson J."/>
            <person name="Mondo S."/>
            <person name="Nolan M."/>
            <person name="Ohm R."/>
            <person name="Pangilinan J."/>
            <person name="Park H.-J."/>
            <person name="Ramirez L."/>
            <person name="Alfaro M."/>
            <person name="Sun H."/>
            <person name="Tritt A."/>
            <person name="Yoshinaga Y."/>
            <person name="Zwiers L.-H."/>
            <person name="Turgeon B."/>
            <person name="Goodwin S."/>
            <person name="Spatafora J."/>
            <person name="Crous P."/>
            <person name="Grigoriev I."/>
        </authorList>
    </citation>
    <scope>NUCLEOTIDE SEQUENCE</scope>
    <source>
        <strain evidence="1">CBS 525.71</strain>
    </source>
</reference>
<organism evidence="1 2">
    <name type="scientific">Macroventuria anomochaeta</name>
    <dbReference type="NCBI Taxonomy" id="301207"/>
    <lineage>
        <taxon>Eukaryota</taxon>
        <taxon>Fungi</taxon>
        <taxon>Dikarya</taxon>
        <taxon>Ascomycota</taxon>
        <taxon>Pezizomycotina</taxon>
        <taxon>Dothideomycetes</taxon>
        <taxon>Pleosporomycetidae</taxon>
        <taxon>Pleosporales</taxon>
        <taxon>Pleosporineae</taxon>
        <taxon>Didymellaceae</taxon>
        <taxon>Macroventuria</taxon>
    </lineage>
</organism>